<gene>
    <name evidence="2" type="ORF">FHD67_11275</name>
</gene>
<sequence length="119" mass="13484">MRSLTCLACVLMLMGLAFWAYRENYATQAAIGEMSQVQRQIAGLREELGVLRAEWAFLNRPDRLRQLVDLNFDRLELGPVESGQFLDLDHIDYPKPPPPSADMVTDLLPETDPAEEPQP</sequence>
<reference evidence="2 3" key="1">
    <citation type="submission" date="2019-06" db="EMBL/GenBank/DDBJ databases">
        <authorList>
            <person name="Li J."/>
        </authorList>
    </citation>
    <scope>NUCLEOTIDE SEQUENCE [LARGE SCALE GENOMIC DNA]</scope>
    <source>
        <strain evidence="2 3">CGMCC 1.8012</strain>
    </source>
</reference>
<proteinExistence type="predicted"/>
<keyword evidence="3" id="KW-1185">Reference proteome</keyword>
<keyword evidence="2" id="KW-0132">Cell division</keyword>
<feature type="region of interest" description="Disordered" evidence="1">
    <location>
        <begin position="88"/>
        <end position="119"/>
    </location>
</feature>
<evidence type="ECO:0000256" key="1">
    <source>
        <dbReference type="SAM" id="MobiDB-lite"/>
    </source>
</evidence>
<name>A0A5C4R5V0_9RHOB</name>
<dbReference type="AlphaFoldDB" id="A0A5C4R5V0"/>
<accession>A0A5C4R5V0</accession>
<evidence type="ECO:0000313" key="3">
    <source>
        <dbReference type="Proteomes" id="UP000304880"/>
    </source>
</evidence>
<keyword evidence="2" id="KW-0131">Cell cycle</keyword>
<comment type="caution">
    <text evidence="2">The sequence shown here is derived from an EMBL/GenBank/DDBJ whole genome shotgun (WGS) entry which is preliminary data.</text>
</comment>
<dbReference type="GO" id="GO:0051301">
    <property type="term" value="P:cell division"/>
    <property type="evidence" value="ECO:0007669"/>
    <property type="project" value="UniProtKB-KW"/>
</dbReference>
<protein>
    <submittedName>
        <fullName evidence="2">Cell division protein FtsL</fullName>
    </submittedName>
</protein>
<evidence type="ECO:0000313" key="2">
    <source>
        <dbReference type="EMBL" id="TNH39071.1"/>
    </source>
</evidence>
<dbReference type="RefSeq" id="WP_045982886.1">
    <property type="nucleotide sequence ID" value="NZ_VDDC01000018.1"/>
</dbReference>
<organism evidence="2 3">
    <name type="scientific">Paracoccus haeundaensis</name>
    <dbReference type="NCBI Taxonomy" id="225362"/>
    <lineage>
        <taxon>Bacteria</taxon>
        <taxon>Pseudomonadati</taxon>
        <taxon>Pseudomonadota</taxon>
        <taxon>Alphaproteobacteria</taxon>
        <taxon>Rhodobacterales</taxon>
        <taxon>Paracoccaceae</taxon>
        <taxon>Paracoccus</taxon>
    </lineage>
</organism>
<dbReference type="Proteomes" id="UP000304880">
    <property type="component" value="Unassembled WGS sequence"/>
</dbReference>
<dbReference type="EMBL" id="VDDC01000018">
    <property type="protein sequence ID" value="TNH39071.1"/>
    <property type="molecule type" value="Genomic_DNA"/>
</dbReference>